<evidence type="ECO:0000313" key="3">
    <source>
        <dbReference type="EMBL" id="KAF5348203.1"/>
    </source>
</evidence>
<keyword evidence="1" id="KW-1133">Transmembrane helix</keyword>
<feature type="transmembrane region" description="Helical" evidence="1">
    <location>
        <begin position="6"/>
        <end position="33"/>
    </location>
</feature>
<dbReference type="Proteomes" id="UP000559256">
    <property type="component" value="Unassembled WGS sequence"/>
</dbReference>
<feature type="transmembrane region" description="Helical" evidence="1">
    <location>
        <begin position="81"/>
        <end position="106"/>
    </location>
</feature>
<keyword evidence="1" id="KW-0812">Transmembrane</keyword>
<dbReference type="InterPro" id="IPR045339">
    <property type="entry name" value="DUF6534"/>
</dbReference>
<keyword evidence="4" id="KW-1185">Reference proteome</keyword>
<comment type="caution">
    <text evidence="3">The sequence shown here is derived from an EMBL/GenBank/DDBJ whole genome shotgun (WGS) entry which is preliminary data.</text>
</comment>
<accession>A0A8H5CW78</accession>
<dbReference type="EMBL" id="JAACJM010000087">
    <property type="protein sequence ID" value="KAF5348203.1"/>
    <property type="molecule type" value="Genomic_DNA"/>
</dbReference>
<keyword evidence="1" id="KW-0472">Membrane</keyword>
<sequence>MSSLDLTLGPLVVCFTISTLLYGVATVQTYWYFKQFSGEHKLLNAAIMFIWLNELAHQVCISCTIYQLTVANFGNPKFLEIIPLPLILSVFFLALGAGTAQSILIYRLWKINKKLVITAVIVALAILRLIATFVAGIKLSFTPNLQQFIGKNRWLLIMLWVTVAVLDTSVTTCVIHSLIKRRQNAIKRTTELVDKIIFWTVETSLITSTVAITTVIVFAAAPDTAIWLGLFLILPRLYSNSILASLNQRGVLREQSKNGVINLSYPNSNSAPRMAIPDLSGTGTVNPGSDFHLSSSRSRSMQISSNCTQPVIAIEMSAITEVDHDVDEGRAYK</sequence>
<feature type="transmembrane region" description="Helical" evidence="1">
    <location>
        <begin position="196"/>
        <end position="219"/>
    </location>
</feature>
<dbReference type="OrthoDB" id="2535105at2759"/>
<evidence type="ECO:0000259" key="2">
    <source>
        <dbReference type="Pfam" id="PF20152"/>
    </source>
</evidence>
<proteinExistence type="predicted"/>
<reference evidence="3 4" key="1">
    <citation type="journal article" date="2020" name="ISME J.">
        <title>Uncovering the hidden diversity of litter-decomposition mechanisms in mushroom-forming fungi.</title>
        <authorList>
            <person name="Floudas D."/>
            <person name="Bentzer J."/>
            <person name="Ahren D."/>
            <person name="Johansson T."/>
            <person name="Persson P."/>
            <person name="Tunlid A."/>
        </authorList>
    </citation>
    <scope>NUCLEOTIDE SEQUENCE [LARGE SCALE GENOMIC DNA]</scope>
    <source>
        <strain evidence="3 4">CBS 291.85</strain>
    </source>
</reference>
<name>A0A8H5CW78_9AGAR</name>
<feature type="transmembrane region" description="Helical" evidence="1">
    <location>
        <begin position="154"/>
        <end position="175"/>
    </location>
</feature>
<protein>
    <recommendedName>
        <fullName evidence="2">DUF6534 domain-containing protein</fullName>
    </recommendedName>
</protein>
<feature type="transmembrane region" description="Helical" evidence="1">
    <location>
        <begin position="225"/>
        <end position="246"/>
    </location>
</feature>
<feature type="transmembrane region" description="Helical" evidence="1">
    <location>
        <begin position="45"/>
        <end position="69"/>
    </location>
</feature>
<gene>
    <name evidence="3" type="ORF">D9758_014648</name>
</gene>
<evidence type="ECO:0000313" key="4">
    <source>
        <dbReference type="Proteomes" id="UP000559256"/>
    </source>
</evidence>
<dbReference type="AlphaFoldDB" id="A0A8H5CW78"/>
<dbReference type="Pfam" id="PF20152">
    <property type="entry name" value="DUF6534"/>
    <property type="match status" value="1"/>
</dbReference>
<dbReference type="PANTHER" id="PTHR40465:SF1">
    <property type="entry name" value="DUF6534 DOMAIN-CONTAINING PROTEIN"/>
    <property type="match status" value="1"/>
</dbReference>
<organism evidence="3 4">
    <name type="scientific">Tetrapyrgos nigripes</name>
    <dbReference type="NCBI Taxonomy" id="182062"/>
    <lineage>
        <taxon>Eukaryota</taxon>
        <taxon>Fungi</taxon>
        <taxon>Dikarya</taxon>
        <taxon>Basidiomycota</taxon>
        <taxon>Agaricomycotina</taxon>
        <taxon>Agaricomycetes</taxon>
        <taxon>Agaricomycetidae</taxon>
        <taxon>Agaricales</taxon>
        <taxon>Marasmiineae</taxon>
        <taxon>Marasmiaceae</taxon>
        <taxon>Tetrapyrgos</taxon>
    </lineage>
</organism>
<feature type="domain" description="DUF6534" evidence="2">
    <location>
        <begin position="164"/>
        <end position="249"/>
    </location>
</feature>
<feature type="transmembrane region" description="Helical" evidence="1">
    <location>
        <begin position="115"/>
        <end position="134"/>
    </location>
</feature>
<dbReference type="PANTHER" id="PTHR40465">
    <property type="entry name" value="CHROMOSOME 1, WHOLE GENOME SHOTGUN SEQUENCE"/>
    <property type="match status" value="1"/>
</dbReference>
<evidence type="ECO:0000256" key="1">
    <source>
        <dbReference type="SAM" id="Phobius"/>
    </source>
</evidence>